<feature type="non-terminal residue" evidence="1">
    <location>
        <position position="1"/>
    </location>
</feature>
<evidence type="ECO:0000313" key="1">
    <source>
        <dbReference type="EMBL" id="KAF9066253.1"/>
    </source>
</evidence>
<organism evidence="1 2">
    <name type="scientific">Rhodocollybia butyracea</name>
    <dbReference type="NCBI Taxonomy" id="206335"/>
    <lineage>
        <taxon>Eukaryota</taxon>
        <taxon>Fungi</taxon>
        <taxon>Dikarya</taxon>
        <taxon>Basidiomycota</taxon>
        <taxon>Agaricomycotina</taxon>
        <taxon>Agaricomycetes</taxon>
        <taxon>Agaricomycetidae</taxon>
        <taxon>Agaricales</taxon>
        <taxon>Marasmiineae</taxon>
        <taxon>Omphalotaceae</taxon>
        <taxon>Rhodocollybia</taxon>
    </lineage>
</organism>
<dbReference type="Proteomes" id="UP000772434">
    <property type="component" value="Unassembled WGS sequence"/>
</dbReference>
<feature type="non-terminal residue" evidence="1">
    <location>
        <position position="108"/>
    </location>
</feature>
<dbReference type="AlphaFoldDB" id="A0A9P5PMV9"/>
<keyword evidence="2" id="KW-1185">Reference proteome</keyword>
<dbReference type="InterPro" id="IPR040521">
    <property type="entry name" value="KDZ"/>
</dbReference>
<sequence>LSYDCNCQYCVNLCKRFPKNFPHLLELVKRFHCLILALHIQDHKDLCQYNFNTAFIPGAGHFHGETAEQPWVETNQLGGSIRQMNSGHCMEVLTDHQTYWNWLKTTKM</sequence>
<proteinExistence type="predicted"/>
<dbReference type="OrthoDB" id="3257768at2759"/>
<gene>
    <name evidence="1" type="ORF">BDP27DRAFT_1150695</name>
</gene>
<dbReference type="EMBL" id="JADNRY010000090">
    <property type="protein sequence ID" value="KAF9066253.1"/>
    <property type="molecule type" value="Genomic_DNA"/>
</dbReference>
<comment type="caution">
    <text evidence="1">The sequence shown here is derived from an EMBL/GenBank/DDBJ whole genome shotgun (WGS) entry which is preliminary data.</text>
</comment>
<reference evidence="1" key="1">
    <citation type="submission" date="2020-11" db="EMBL/GenBank/DDBJ databases">
        <authorList>
            <consortium name="DOE Joint Genome Institute"/>
            <person name="Ahrendt S."/>
            <person name="Riley R."/>
            <person name="Andreopoulos W."/>
            <person name="Labutti K."/>
            <person name="Pangilinan J."/>
            <person name="Ruiz-Duenas F.J."/>
            <person name="Barrasa J.M."/>
            <person name="Sanchez-Garcia M."/>
            <person name="Camarero S."/>
            <person name="Miyauchi S."/>
            <person name="Serrano A."/>
            <person name="Linde D."/>
            <person name="Babiker R."/>
            <person name="Drula E."/>
            <person name="Ayuso-Fernandez I."/>
            <person name="Pacheco R."/>
            <person name="Padilla G."/>
            <person name="Ferreira P."/>
            <person name="Barriuso J."/>
            <person name="Kellner H."/>
            <person name="Castanera R."/>
            <person name="Alfaro M."/>
            <person name="Ramirez L."/>
            <person name="Pisabarro A.G."/>
            <person name="Kuo A."/>
            <person name="Tritt A."/>
            <person name="Lipzen A."/>
            <person name="He G."/>
            <person name="Yan M."/>
            <person name="Ng V."/>
            <person name="Cullen D."/>
            <person name="Martin F."/>
            <person name="Rosso M.-N."/>
            <person name="Henrissat B."/>
            <person name="Hibbett D."/>
            <person name="Martinez A.T."/>
            <person name="Grigoriev I.V."/>
        </authorList>
    </citation>
    <scope>NUCLEOTIDE SEQUENCE</scope>
    <source>
        <strain evidence="1">AH 40177</strain>
    </source>
</reference>
<dbReference type="Pfam" id="PF18758">
    <property type="entry name" value="KDZ"/>
    <property type="match status" value="1"/>
</dbReference>
<name>A0A9P5PMV9_9AGAR</name>
<protein>
    <submittedName>
        <fullName evidence="1">Uncharacterized protein</fullName>
    </submittedName>
</protein>
<evidence type="ECO:0000313" key="2">
    <source>
        <dbReference type="Proteomes" id="UP000772434"/>
    </source>
</evidence>
<accession>A0A9P5PMV9</accession>